<comment type="cofactor">
    <cofactor evidence="4">
        <name>Mg(2+)</name>
        <dbReference type="ChEBI" id="CHEBI:18420"/>
    </cofactor>
</comment>
<protein>
    <recommendedName>
        <fullName evidence="7">Inositol monophosphatase</fullName>
    </recommendedName>
</protein>
<feature type="binding site" evidence="4">
    <location>
        <position position="70"/>
    </location>
    <ligand>
        <name>Mg(2+)</name>
        <dbReference type="ChEBI" id="CHEBI:18420"/>
        <label>1</label>
        <note>catalytic</note>
    </ligand>
</feature>
<evidence type="ECO:0000256" key="1">
    <source>
        <dbReference type="ARBA" id="ARBA00022723"/>
    </source>
</evidence>
<dbReference type="CDD" id="cd01637">
    <property type="entry name" value="IMPase_like"/>
    <property type="match status" value="1"/>
</dbReference>
<evidence type="ECO:0008006" key="7">
    <source>
        <dbReference type="Google" id="ProtNLM"/>
    </source>
</evidence>
<dbReference type="EMBL" id="MHRJ01000009">
    <property type="protein sequence ID" value="OHA23343.1"/>
    <property type="molecule type" value="Genomic_DNA"/>
</dbReference>
<dbReference type="GO" id="GO:0006020">
    <property type="term" value="P:inositol metabolic process"/>
    <property type="evidence" value="ECO:0007669"/>
    <property type="project" value="TreeGrafter"/>
</dbReference>
<evidence type="ECO:0000256" key="3">
    <source>
        <dbReference type="ARBA" id="ARBA00022842"/>
    </source>
</evidence>
<dbReference type="SUPFAM" id="SSF56655">
    <property type="entry name" value="Carbohydrate phosphatase"/>
    <property type="match status" value="1"/>
</dbReference>
<dbReference type="PRINTS" id="PR00377">
    <property type="entry name" value="IMPHPHTASES"/>
</dbReference>
<dbReference type="AlphaFoldDB" id="A0A1G2MHM5"/>
<accession>A0A1G2MHM5</accession>
<organism evidence="5 6">
    <name type="scientific">Candidatus Taylorbacteria bacterium RIFCSPHIGHO2_02_49_25</name>
    <dbReference type="NCBI Taxonomy" id="1802305"/>
    <lineage>
        <taxon>Bacteria</taxon>
        <taxon>Candidatus Tayloriibacteriota</taxon>
    </lineage>
</organism>
<evidence type="ECO:0000313" key="5">
    <source>
        <dbReference type="EMBL" id="OHA23343.1"/>
    </source>
</evidence>
<dbReference type="InterPro" id="IPR020583">
    <property type="entry name" value="Inositol_monoP_metal-BS"/>
</dbReference>
<keyword evidence="2" id="KW-0378">Hydrolase</keyword>
<dbReference type="PANTHER" id="PTHR20854:SF4">
    <property type="entry name" value="INOSITOL-1-MONOPHOSPHATASE-RELATED"/>
    <property type="match status" value="1"/>
</dbReference>
<dbReference type="Gene3D" id="3.30.540.10">
    <property type="entry name" value="Fructose-1,6-Bisphosphatase, subunit A, domain 1"/>
    <property type="match status" value="1"/>
</dbReference>
<evidence type="ECO:0000256" key="2">
    <source>
        <dbReference type="ARBA" id="ARBA00022801"/>
    </source>
</evidence>
<feature type="binding site" evidence="4">
    <location>
        <position position="209"/>
    </location>
    <ligand>
        <name>Mg(2+)</name>
        <dbReference type="ChEBI" id="CHEBI:18420"/>
        <label>1</label>
        <note>catalytic</note>
    </ligand>
</feature>
<feature type="binding site" evidence="4">
    <location>
        <position position="85"/>
    </location>
    <ligand>
        <name>Mg(2+)</name>
        <dbReference type="ChEBI" id="CHEBI:18420"/>
        <label>1</label>
        <note>catalytic</note>
    </ligand>
</feature>
<dbReference type="PROSITE" id="PS00629">
    <property type="entry name" value="IMP_1"/>
    <property type="match status" value="1"/>
</dbReference>
<dbReference type="GO" id="GO:0007165">
    <property type="term" value="P:signal transduction"/>
    <property type="evidence" value="ECO:0007669"/>
    <property type="project" value="TreeGrafter"/>
</dbReference>
<evidence type="ECO:0000313" key="6">
    <source>
        <dbReference type="Proteomes" id="UP000176493"/>
    </source>
</evidence>
<sequence length="274" mass="30635">MGNALEFSSVVLSIIRRVREMLLPQYGKVEFQAKKSDRAHDTVTQADISVEEYYKKELAACYPDIAFVGEETGGNRAAKRFWLVDPIDGTSHFIRGMPFCTSQLACIENGRVVFAAIYDFVNDIMYHAERRRGAFANGEPIRVSARSFQGSYLAWETHLDKQENMSRFLRLREHCLLFKAGCSGFEFAMVASGKLDGRLCFDPHGKDYDFAPGSLLVAEAGGIVANIGLPAHVLPRKNSSGLRDYDYRNLNFIAANPLVFKELTEGPDAVFPTK</sequence>
<feature type="binding site" evidence="4">
    <location>
        <position position="88"/>
    </location>
    <ligand>
        <name>Mg(2+)</name>
        <dbReference type="ChEBI" id="CHEBI:18420"/>
        <label>1</label>
        <note>catalytic</note>
    </ligand>
</feature>
<dbReference type="InterPro" id="IPR000760">
    <property type="entry name" value="Inositol_monophosphatase-like"/>
</dbReference>
<dbReference type="Pfam" id="PF00459">
    <property type="entry name" value="Inositol_P"/>
    <property type="match status" value="1"/>
</dbReference>
<comment type="caution">
    <text evidence="5">The sequence shown here is derived from an EMBL/GenBank/DDBJ whole genome shotgun (WGS) entry which is preliminary data.</text>
</comment>
<proteinExistence type="predicted"/>
<dbReference type="PANTHER" id="PTHR20854">
    <property type="entry name" value="INOSITOL MONOPHOSPHATASE"/>
    <property type="match status" value="1"/>
</dbReference>
<dbReference type="Gene3D" id="3.40.190.80">
    <property type="match status" value="1"/>
</dbReference>
<evidence type="ECO:0000256" key="4">
    <source>
        <dbReference type="PIRSR" id="PIRSR600760-2"/>
    </source>
</evidence>
<dbReference type="GO" id="GO:0008934">
    <property type="term" value="F:inositol monophosphate 1-phosphatase activity"/>
    <property type="evidence" value="ECO:0007669"/>
    <property type="project" value="TreeGrafter"/>
</dbReference>
<feature type="binding site" evidence="4">
    <location>
        <position position="87"/>
    </location>
    <ligand>
        <name>Mg(2+)</name>
        <dbReference type="ChEBI" id="CHEBI:18420"/>
        <label>1</label>
        <note>catalytic</note>
    </ligand>
</feature>
<dbReference type="Proteomes" id="UP000176493">
    <property type="component" value="Unassembled WGS sequence"/>
</dbReference>
<name>A0A1G2MHM5_9BACT</name>
<gene>
    <name evidence="5" type="ORF">A2W52_04040</name>
</gene>
<keyword evidence="3 4" id="KW-0460">Magnesium</keyword>
<dbReference type="GO" id="GO:0046872">
    <property type="term" value="F:metal ion binding"/>
    <property type="evidence" value="ECO:0007669"/>
    <property type="project" value="UniProtKB-KW"/>
</dbReference>
<reference evidence="5 6" key="1">
    <citation type="journal article" date="2016" name="Nat. Commun.">
        <title>Thousands of microbial genomes shed light on interconnected biogeochemical processes in an aquifer system.</title>
        <authorList>
            <person name="Anantharaman K."/>
            <person name="Brown C.T."/>
            <person name="Hug L.A."/>
            <person name="Sharon I."/>
            <person name="Castelle C.J."/>
            <person name="Probst A.J."/>
            <person name="Thomas B.C."/>
            <person name="Singh A."/>
            <person name="Wilkins M.J."/>
            <person name="Karaoz U."/>
            <person name="Brodie E.L."/>
            <person name="Williams K.H."/>
            <person name="Hubbard S.S."/>
            <person name="Banfield J.F."/>
        </authorList>
    </citation>
    <scope>NUCLEOTIDE SEQUENCE [LARGE SCALE GENOMIC DNA]</scope>
</reference>
<keyword evidence="1 4" id="KW-0479">Metal-binding</keyword>